<keyword evidence="5" id="KW-0812">Transmembrane</keyword>
<dbReference type="GO" id="GO:0019369">
    <property type="term" value="P:arachidonate metabolic process"/>
    <property type="evidence" value="ECO:0007669"/>
    <property type="project" value="TreeGrafter"/>
</dbReference>
<dbReference type="GO" id="GO:0046340">
    <property type="term" value="P:diacylglycerol catabolic process"/>
    <property type="evidence" value="ECO:0007669"/>
    <property type="project" value="TreeGrafter"/>
</dbReference>
<keyword evidence="12" id="KW-0472">Membrane</keyword>
<dbReference type="PANTHER" id="PTHR45792">
    <property type="entry name" value="DIACYLGLYCEROL LIPASE HOMOLOG-RELATED"/>
    <property type="match status" value="1"/>
</dbReference>
<evidence type="ECO:0000256" key="12">
    <source>
        <dbReference type="ARBA" id="ARBA00023136"/>
    </source>
</evidence>
<name>A0AA39GQD1_SARSR</name>
<keyword evidence="3" id="KW-1003">Cell membrane</keyword>
<evidence type="ECO:0000313" key="18">
    <source>
        <dbReference type="Proteomes" id="UP001175261"/>
    </source>
</evidence>
<evidence type="ECO:0000256" key="15">
    <source>
        <dbReference type="SAM" id="MobiDB-lite"/>
    </source>
</evidence>
<organism evidence="17 18">
    <name type="scientific">Sarocladium strictum</name>
    <name type="common">Black bundle disease fungus</name>
    <name type="synonym">Acremonium strictum</name>
    <dbReference type="NCBI Taxonomy" id="5046"/>
    <lineage>
        <taxon>Eukaryota</taxon>
        <taxon>Fungi</taxon>
        <taxon>Dikarya</taxon>
        <taxon>Ascomycota</taxon>
        <taxon>Pezizomycotina</taxon>
        <taxon>Sordariomycetes</taxon>
        <taxon>Hypocreomycetidae</taxon>
        <taxon>Hypocreales</taxon>
        <taxon>Sarocladiaceae</taxon>
        <taxon>Sarocladium</taxon>
    </lineage>
</organism>
<keyword evidence="11" id="KW-0443">Lipid metabolism</keyword>
<dbReference type="Gene3D" id="3.40.50.1820">
    <property type="entry name" value="alpha/beta hydrolase"/>
    <property type="match status" value="1"/>
</dbReference>
<keyword evidence="10" id="KW-1133">Transmembrane helix</keyword>
<dbReference type="InterPro" id="IPR052214">
    <property type="entry name" value="DAG_Lipase-Related"/>
</dbReference>
<evidence type="ECO:0000313" key="17">
    <source>
        <dbReference type="EMBL" id="KAK0390609.1"/>
    </source>
</evidence>
<gene>
    <name evidence="17" type="ORF">NLU13_0113</name>
</gene>
<evidence type="ECO:0000256" key="5">
    <source>
        <dbReference type="ARBA" id="ARBA00022692"/>
    </source>
</evidence>
<feature type="region of interest" description="Disordered" evidence="15">
    <location>
        <begin position="533"/>
        <end position="658"/>
    </location>
</feature>
<keyword evidence="7" id="KW-0378">Hydrolase</keyword>
<keyword evidence="9" id="KW-0442">Lipid degradation</keyword>
<evidence type="ECO:0000256" key="1">
    <source>
        <dbReference type="ARBA" id="ARBA00001913"/>
    </source>
</evidence>
<evidence type="ECO:0000259" key="16">
    <source>
        <dbReference type="Pfam" id="PF01764"/>
    </source>
</evidence>
<evidence type="ECO:0000256" key="8">
    <source>
        <dbReference type="ARBA" id="ARBA00022837"/>
    </source>
</evidence>
<comment type="cofactor">
    <cofactor evidence="1">
        <name>Ca(2+)</name>
        <dbReference type="ChEBI" id="CHEBI:29108"/>
    </cofactor>
</comment>
<dbReference type="EC" id="3.1.1.116" evidence="14"/>
<reference evidence="17" key="1">
    <citation type="submission" date="2022-10" db="EMBL/GenBank/DDBJ databases">
        <title>Determination and structural analysis of whole genome sequence of Sarocladium strictum F4-1.</title>
        <authorList>
            <person name="Hu L."/>
            <person name="Jiang Y."/>
        </authorList>
    </citation>
    <scope>NUCLEOTIDE SEQUENCE</scope>
    <source>
        <strain evidence="17">F4-1</strain>
    </source>
</reference>
<dbReference type="GO" id="GO:0046872">
    <property type="term" value="F:metal ion binding"/>
    <property type="evidence" value="ECO:0007669"/>
    <property type="project" value="UniProtKB-KW"/>
</dbReference>
<dbReference type="InterPro" id="IPR002921">
    <property type="entry name" value="Fungal_lipase-type"/>
</dbReference>
<feature type="compositionally biased region" description="Low complexity" evidence="15">
    <location>
        <begin position="589"/>
        <end position="599"/>
    </location>
</feature>
<dbReference type="PANTHER" id="PTHR45792:SF7">
    <property type="entry name" value="PUTATIVE (AFU_ORTHOLOGUE AFUA_6G02710)-RELATED"/>
    <property type="match status" value="1"/>
</dbReference>
<feature type="compositionally biased region" description="Polar residues" evidence="15">
    <location>
        <begin position="417"/>
        <end position="431"/>
    </location>
</feature>
<keyword evidence="18" id="KW-1185">Reference proteome</keyword>
<protein>
    <recommendedName>
        <fullName evidence="14">sn-1-specific diacylglycerol lipase</fullName>
        <ecNumber evidence="14">3.1.1.116</ecNumber>
    </recommendedName>
</protein>
<dbReference type="CDD" id="cd00519">
    <property type="entry name" value="Lipase_3"/>
    <property type="match status" value="1"/>
</dbReference>
<feature type="domain" description="Fungal lipase-type" evidence="16">
    <location>
        <begin position="806"/>
        <end position="971"/>
    </location>
</feature>
<feature type="region of interest" description="Disordered" evidence="15">
    <location>
        <begin position="446"/>
        <end position="511"/>
    </location>
</feature>
<comment type="subcellular location">
    <subcellularLocation>
        <location evidence="2">Cell membrane</location>
        <topology evidence="2">Multi-pass membrane protein</topology>
    </subcellularLocation>
</comment>
<evidence type="ECO:0000256" key="4">
    <source>
        <dbReference type="ARBA" id="ARBA00022553"/>
    </source>
</evidence>
<evidence type="ECO:0000256" key="11">
    <source>
        <dbReference type="ARBA" id="ARBA00023098"/>
    </source>
</evidence>
<keyword evidence="6" id="KW-0479">Metal-binding</keyword>
<sequence length="1124" mass="121341">MDDVQDSTAVVPVLAVTTPPAAPPGPTLLPTPIANAVSLATRSTSFAIRLGSFVGSCSLDAARFTTLTSLELARGMVEGVLLRAGGDPALRSRSDFANADAETVLEKSLEGLHHAVTQVVFWTAASFHLTGTTISAMSGVSQMFLSSLDQLFGSTDSSRAIATIVTLIRREFRNPRTGKPGESVGVVDLVLAFSALATLQQWCLKFPEEQERRQSCEEVIWDVVVLNDGERVDVQHPTPNDPAPLLPPRSDATKPVPVMDDDAAVAHLKDQILSSLAPGTNVFVSNTVSSVQTITVDVDAPEPLTLPTPPGAEIVETRALSTVPLPADSASHSKAVGRSRYRVVYKIERNKFRGTSFTHEDGASNPSVVEVTDDQWSRAQEALPLTRPDSPPLTMIDASLHRPPPSTRSKSAPEIHSSPQDEGSAEDTSAQAIPRQTIKFKVEREAAQVGAEKTEVSNQKKRRSPLQPMPSKSNLKDKPRSEGTTPKRSLVKKKSDIGLAVSSSDKDKKASLRQVLKGGGQSISHIWNKEIVASGKEPSPPSRPQWKTPGSRGIAATAVSRSNGSPGLKSPAQRVVSGPRSPQPPEPAPRSSSRTSFVSVREHRRDSITSQADSYVLSSSGLRRSASQSSLHSEHTASGAQTSLYPVPHAGLRGHRRAGSHVPSLYSLRTNDSQTSLVLSSYFKKSAYSASDAINTLRREGFVDGTFPTGHMLSSITRYMRFSSASYGSHFLKMTGVSQNMPALRARDEADQDVRHFLHHTESSAGSMLLASFVDPSGGSDSSGSTGNGVPLVHYVSLDHVAKAVVLACRGTLGFEDILADLTCDYDDLIWRGRSFRVHKGIHASARRLLEGGDGRVLITLQEALKEFPDYGLVLTGHSLGAAVTALLGVMLSEPNPHGVGFVTSSKALQRTLSSGSSRSYAGTAVSLPTGRRIHVYAYGPPGVMSLSLCKLTKGLITSVVHGNDIVPHLSLGLLHDFQAVALAFKSDDNHAKAELRTRMWNAFQTSLTEKWHKSTSPPKEPSSDEENWMLPALQELRKNMTNEKLLPPGEVFTIDSQRVLRRDAFLRDADDHLGQPAQRIVLKYVRDVPARFNEVRFGTSMLLDHTPARYEEALSRLKIGVAE</sequence>
<evidence type="ECO:0000256" key="7">
    <source>
        <dbReference type="ARBA" id="ARBA00022801"/>
    </source>
</evidence>
<dbReference type="AlphaFoldDB" id="A0AA39GQD1"/>
<feature type="compositionally biased region" description="Low complexity" evidence="15">
    <location>
        <begin position="617"/>
        <end position="631"/>
    </location>
</feature>
<dbReference type="SUPFAM" id="SSF53474">
    <property type="entry name" value="alpha/beta-Hydrolases"/>
    <property type="match status" value="1"/>
</dbReference>
<dbReference type="GO" id="GO:0005886">
    <property type="term" value="C:plasma membrane"/>
    <property type="evidence" value="ECO:0007669"/>
    <property type="project" value="UniProtKB-SubCell"/>
</dbReference>
<keyword evidence="4" id="KW-0597">Phosphoprotein</keyword>
<evidence type="ECO:0000256" key="6">
    <source>
        <dbReference type="ARBA" id="ARBA00022723"/>
    </source>
</evidence>
<evidence type="ECO:0000256" key="14">
    <source>
        <dbReference type="ARBA" id="ARBA00026104"/>
    </source>
</evidence>
<comment type="catalytic activity">
    <reaction evidence="13">
        <text>a 1,2-diacyl-sn-glycerol + H2O = a 2-acylglycerol + a fatty acid + H(+)</text>
        <dbReference type="Rhea" id="RHEA:33275"/>
        <dbReference type="ChEBI" id="CHEBI:15377"/>
        <dbReference type="ChEBI" id="CHEBI:15378"/>
        <dbReference type="ChEBI" id="CHEBI:17389"/>
        <dbReference type="ChEBI" id="CHEBI:17815"/>
        <dbReference type="ChEBI" id="CHEBI:28868"/>
        <dbReference type="EC" id="3.1.1.116"/>
    </reaction>
    <physiologicalReaction direction="left-to-right" evidence="13">
        <dbReference type="Rhea" id="RHEA:33276"/>
    </physiologicalReaction>
</comment>
<evidence type="ECO:0000256" key="10">
    <source>
        <dbReference type="ARBA" id="ARBA00022989"/>
    </source>
</evidence>
<evidence type="ECO:0000256" key="9">
    <source>
        <dbReference type="ARBA" id="ARBA00022963"/>
    </source>
</evidence>
<dbReference type="Pfam" id="PF01764">
    <property type="entry name" value="Lipase_3"/>
    <property type="match status" value="1"/>
</dbReference>
<dbReference type="Proteomes" id="UP001175261">
    <property type="component" value="Unassembled WGS sequence"/>
</dbReference>
<keyword evidence="8" id="KW-0106">Calcium</keyword>
<evidence type="ECO:0000256" key="13">
    <source>
        <dbReference type="ARBA" id="ARBA00024531"/>
    </source>
</evidence>
<proteinExistence type="predicted"/>
<dbReference type="EMBL" id="JAPDFR010000001">
    <property type="protein sequence ID" value="KAK0390609.1"/>
    <property type="molecule type" value="Genomic_DNA"/>
</dbReference>
<accession>A0AA39GQD1</accession>
<evidence type="ECO:0000256" key="3">
    <source>
        <dbReference type="ARBA" id="ARBA00022475"/>
    </source>
</evidence>
<dbReference type="InterPro" id="IPR029058">
    <property type="entry name" value="AB_hydrolase_fold"/>
</dbReference>
<dbReference type="GO" id="GO:0016298">
    <property type="term" value="F:lipase activity"/>
    <property type="evidence" value="ECO:0007669"/>
    <property type="project" value="TreeGrafter"/>
</dbReference>
<feature type="region of interest" description="Disordered" evidence="15">
    <location>
        <begin position="382"/>
        <end position="434"/>
    </location>
</feature>
<comment type="caution">
    <text evidence="17">The sequence shown here is derived from an EMBL/GenBank/DDBJ whole genome shotgun (WGS) entry which is preliminary data.</text>
</comment>
<evidence type="ECO:0000256" key="2">
    <source>
        <dbReference type="ARBA" id="ARBA00004651"/>
    </source>
</evidence>